<proteinExistence type="predicted"/>
<protein>
    <submittedName>
        <fullName evidence="3">Transcriptional regulator, MerR family</fullName>
    </submittedName>
</protein>
<dbReference type="PANTHER" id="PTHR30204:SF97">
    <property type="entry name" value="MERR FAMILY REGULATORY PROTEIN"/>
    <property type="match status" value="1"/>
</dbReference>
<dbReference type="CDD" id="cd04781">
    <property type="entry name" value="HTH_MerR-like_sg6"/>
    <property type="match status" value="1"/>
</dbReference>
<dbReference type="Pfam" id="PF13411">
    <property type="entry name" value="MerR_1"/>
    <property type="match status" value="1"/>
</dbReference>
<dbReference type="SMART" id="SM00422">
    <property type="entry name" value="HTH_MERR"/>
    <property type="match status" value="1"/>
</dbReference>
<organism evidence="3">
    <name type="scientific">uncultured Alphaproteobacteria bacterium</name>
    <dbReference type="NCBI Taxonomy" id="91750"/>
    <lineage>
        <taxon>Bacteria</taxon>
        <taxon>Pseudomonadati</taxon>
        <taxon>Pseudomonadota</taxon>
        <taxon>Alphaproteobacteria</taxon>
        <taxon>environmental samples</taxon>
    </lineage>
</organism>
<accession>A0A212IZW7</accession>
<dbReference type="EMBL" id="FLUO01000001">
    <property type="protein sequence ID" value="SBV92644.1"/>
    <property type="molecule type" value="Genomic_DNA"/>
</dbReference>
<evidence type="ECO:0000259" key="2">
    <source>
        <dbReference type="PROSITE" id="PS50937"/>
    </source>
</evidence>
<gene>
    <name evidence="3" type="ORF">KL86APRO_10280</name>
</gene>
<dbReference type="SUPFAM" id="SSF46955">
    <property type="entry name" value="Putative DNA-binding domain"/>
    <property type="match status" value="1"/>
</dbReference>
<dbReference type="PANTHER" id="PTHR30204">
    <property type="entry name" value="REDOX-CYCLING DRUG-SENSING TRANSCRIPTIONAL ACTIVATOR SOXR"/>
    <property type="match status" value="1"/>
</dbReference>
<sequence length="134" mass="15035">MEILDIGEVAERTGVPASALRYYDEIGLVTSVGRRGLRRQFGPETIWQLSLISLGKKAGFSLKEIAAMFGKASVVELPRQTLHARADEIDNQIRDLTVLRDMLRHVADCPAPSHLECPRFRKLLRVASRPASRR</sequence>
<evidence type="ECO:0000256" key="1">
    <source>
        <dbReference type="ARBA" id="ARBA00023125"/>
    </source>
</evidence>
<dbReference type="InterPro" id="IPR000551">
    <property type="entry name" value="MerR-type_HTH_dom"/>
</dbReference>
<evidence type="ECO:0000313" key="3">
    <source>
        <dbReference type="EMBL" id="SBV92644.1"/>
    </source>
</evidence>
<feature type="domain" description="HTH merR-type" evidence="2">
    <location>
        <begin position="1"/>
        <end position="71"/>
    </location>
</feature>
<dbReference type="GO" id="GO:0003700">
    <property type="term" value="F:DNA-binding transcription factor activity"/>
    <property type="evidence" value="ECO:0007669"/>
    <property type="project" value="InterPro"/>
</dbReference>
<dbReference type="GO" id="GO:0003677">
    <property type="term" value="F:DNA binding"/>
    <property type="evidence" value="ECO:0007669"/>
    <property type="project" value="UniProtKB-KW"/>
</dbReference>
<dbReference type="InterPro" id="IPR047057">
    <property type="entry name" value="MerR_fam"/>
</dbReference>
<dbReference type="Gene3D" id="1.10.1660.10">
    <property type="match status" value="1"/>
</dbReference>
<keyword evidence="1" id="KW-0238">DNA-binding</keyword>
<dbReference type="AlphaFoldDB" id="A0A212IZW7"/>
<name>A0A212IZW7_9PROT</name>
<dbReference type="PROSITE" id="PS50937">
    <property type="entry name" value="HTH_MERR_2"/>
    <property type="match status" value="1"/>
</dbReference>
<dbReference type="InterPro" id="IPR009061">
    <property type="entry name" value="DNA-bd_dom_put_sf"/>
</dbReference>
<reference evidence="3" key="1">
    <citation type="submission" date="2016-04" db="EMBL/GenBank/DDBJ databases">
        <authorList>
            <person name="Evans L.H."/>
            <person name="Alamgir A."/>
            <person name="Owens N."/>
            <person name="Weber N.D."/>
            <person name="Virtaneva K."/>
            <person name="Barbian K."/>
            <person name="Babar A."/>
            <person name="Rosenke K."/>
        </authorList>
    </citation>
    <scope>NUCLEOTIDE SEQUENCE</scope>
    <source>
        <strain evidence="3">86</strain>
    </source>
</reference>